<dbReference type="Proteomes" id="UP001599542">
    <property type="component" value="Unassembled WGS sequence"/>
</dbReference>
<dbReference type="InterPro" id="IPR036736">
    <property type="entry name" value="ACP-like_sf"/>
</dbReference>
<feature type="compositionally biased region" description="Acidic residues" evidence="1">
    <location>
        <begin position="89"/>
        <end position="99"/>
    </location>
</feature>
<feature type="region of interest" description="Disordered" evidence="1">
    <location>
        <begin position="81"/>
        <end position="106"/>
    </location>
</feature>
<gene>
    <name evidence="2" type="ORF">ACFW6T_10755</name>
</gene>
<name>A0ABW6GI80_9ACTN</name>
<accession>A0ABW6GI80</accession>
<dbReference type="RefSeq" id="WP_380325161.1">
    <property type="nucleotide sequence ID" value="NZ_JBHYPW010000028.1"/>
</dbReference>
<evidence type="ECO:0000313" key="3">
    <source>
        <dbReference type="Proteomes" id="UP001599542"/>
    </source>
</evidence>
<dbReference type="Gene3D" id="1.10.1200.10">
    <property type="entry name" value="ACP-like"/>
    <property type="match status" value="1"/>
</dbReference>
<evidence type="ECO:0008006" key="4">
    <source>
        <dbReference type="Google" id="ProtNLM"/>
    </source>
</evidence>
<comment type="caution">
    <text evidence="2">The sequence shown here is derived from an EMBL/GenBank/DDBJ whole genome shotgun (WGS) entry which is preliminary data.</text>
</comment>
<organism evidence="2 3">
    <name type="scientific">Kitasatospora phosalacinea</name>
    <dbReference type="NCBI Taxonomy" id="2065"/>
    <lineage>
        <taxon>Bacteria</taxon>
        <taxon>Bacillati</taxon>
        <taxon>Actinomycetota</taxon>
        <taxon>Actinomycetes</taxon>
        <taxon>Kitasatosporales</taxon>
        <taxon>Streptomycetaceae</taxon>
        <taxon>Kitasatospora</taxon>
    </lineage>
</organism>
<dbReference type="EMBL" id="JBHYPX010000016">
    <property type="protein sequence ID" value="MFE1352457.1"/>
    <property type="molecule type" value="Genomic_DNA"/>
</dbReference>
<protein>
    <recommendedName>
        <fullName evidence="4">Carrier domain-containing protein</fullName>
    </recommendedName>
</protein>
<sequence length="106" mass="11359">MPTATPHEARTRLLAWVEANANAPADSTSPLVGTHAVLDSLALISLTLLIEELRGRAIDPEDYADLDRFSSVDSILRHYFPAGEQPGEQSDEVSGEQSDEASGARA</sequence>
<keyword evidence="3" id="KW-1185">Reference proteome</keyword>
<evidence type="ECO:0000256" key="1">
    <source>
        <dbReference type="SAM" id="MobiDB-lite"/>
    </source>
</evidence>
<reference evidence="2 3" key="1">
    <citation type="submission" date="2024-09" db="EMBL/GenBank/DDBJ databases">
        <title>The Natural Products Discovery Center: Release of the First 8490 Sequenced Strains for Exploring Actinobacteria Biosynthetic Diversity.</title>
        <authorList>
            <person name="Kalkreuter E."/>
            <person name="Kautsar S.A."/>
            <person name="Yang D."/>
            <person name="Bader C.D."/>
            <person name="Teijaro C.N."/>
            <person name="Fluegel L."/>
            <person name="Davis C.M."/>
            <person name="Simpson J.R."/>
            <person name="Lauterbach L."/>
            <person name="Steele A.D."/>
            <person name="Gui C."/>
            <person name="Meng S."/>
            <person name="Li G."/>
            <person name="Viehrig K."/>
            <person name="Ye F."/>
            <person name="Su P."/>
            <person name="Kiefer A.F."/>
            <person name="Nichols A."/>
            <person name="Cepeda A.J."/>
            <person name="Yan W."/>
            <person name="Fan B."/>
            <person name="Jiang Y."/>
            <person name="Adhikari A."/>
            <person name="Zheng C.-J."/>
            <person name="Schuster L."/>
            <person name="Cowan T.M."/>
            <person name="Smanski M.J."/>
            <person name="Chevrette M.G."/>
            <person name="De Carvalho L.P.S."/>
            <person name="Shen B."/>
        </authorList>
    </citation>
    <scope>NUCLEOTIDE SEQUENCE [LARGE SCALE GENOMIC DNA]</scope>
    <source>
        <strain evidence="2 3">NPDC058753</strain>
    </source>
</reference>
<proteinExistence type="predicted"/>
<evidence type="ECO:0000313" key="2">
    <source>
        <dbReference type="EMBL" id="MFE1352457.1"/>
    </source>
</evidence>